<proteinExistence type="predicted"/>
<reference evidence="2 3" key="1">
    <citation type="submission" date="2020-08" db="EMBL/GenBank/DDBJ databases">
        <title>Genome public.</title>
        <authorList>
            <person name="Liu C."/>
            <person name="Sun Q."/>
        </authorList>
    </citation>
    <scope>NUCLEOTIDE SEQUENCE [LARGE SCALE GENOMIC DNA]</scope>
    <source>
        <strain evidence="2 3">BX4</strain>
    </source>
</reference>
<dbReference type="InterPro" id="IPR007345">
    <property type="entry name" value="Polysacch_pyruvyl_Trfase"/>
</dbReference>
<evidence type="ECO:0000313" key="2">
    <source>
        <dbReference type="EMBL" id="MBC5666846.1"/>
    </source>
</evidence>
<accession>A0ABR7EZU4</accession>
<evidence type="ECO:0000259" key="1">
    <source>
        <dbReference type="Pfam" id="PF04230"/>
    </source>
</evidence>
<dbReference type="Pfam" id="PF04230">
    <property type="entry name" value="PS_pyruv_trans"/>
    <property type="match status" value="1"/>
</dbReference>
<sequence>MRKVGIVTIFDLNNYGNRLQNYAVEQILKKCGVVPTTLVLPCYEEIFKYNNKLENFAKKIYSRIFKNNRIERYLSFLKFQKNMNAKNISNTSDLNDLYDMFIVGSDQVWHPDVISDDMFLRFAEKKKRATISPSFGLDGIPKEKGDYYRNGLCGFNKITVREESGKDIIEGLCDVQVDVNLDPVFMLDSEEWDRVSKPVKGVADRYIIKCMLGDDNLDNEEIINKIAQEKKIEIIDIHDESNRLYKIGPGEFIWLIKNAQFVITNSFHAIAFSVIYRKDFVALNRYQDKNDMNTRLEYVLKRFGLIDQFVSGCNDFTTDKVDYTETMKILKKEQDKMMKYIRDVLQDSSI</sequence>
<gene>
    <name evidence="2" type="ORF">H8S00_02405</name>
</gene>
<dbReference type="Proteomes" id="UP000597877">
    <property type="component" value="Unassembled WGS sequence"/>
</dbReference>
<comment type="caution">
    <text evidence="2">The sequence shown here is derived from an EMBL/GenBank/DDBJ whole genome shotgun (WGS) entry which is preliminary data.</text>
</comment>
<name>A0ABR7EZU4_9FIRM</name>
<protein>
    <submittedName>
        <fullName evidence="2">Polysaccharide pyruvyl transferase family protein</fullName>
    </submittedName>
</protein>
<keyword evidence="2" id="KW-0808">Transferase</keyword>
<feature type="domain" description="Polysaccharide pyruvyl transferase" evidence="1">
    <location>
        <begin position="14"/>
        <end position="284"/>
    </location>
</feature>
<dbReference type="EMBL" id="JACOOZ010000001">
    <property type="protein sequence ID" value="MBC5666846.1"/>
    <property type="molecule type" value="Genomic_DNA"/>
</dbReference>
<organism evidence="2 3">
    <name type="scientific">Eubacterium segne</name>
    <dbReference type="NCBI Taxonomy" id="2763045"/>
    <lineage>
        <taxon>Bacteria</taxon>
        <taxon>Bacillati</taxon>
        <taxon>Bacillota</taxon>
        <taxon>Clostridia</taxon>
        <taxon>Eubacteriales</taxon>
        <taxon>Eubacteriaceae</taxon>
        <taxon>Eubacterium</taxon>
    </lineage>
</organism>
<dbReference type="RefSeq" id="WP_021952662.1">
    <property type="nucleotide sequence ID" value="NZ_JACOOZ010000001.1"/>
</dbReference>
<dbReference type="GO" id="GO:0016740">
    <property type="term" value="F:transferase activity"/>
    <property type="evidence" value="ECO:0007669"/>
    <property type="project" value="UniProtKB-KW"/>
</dbReference>
<keyword evidence="3" id="KW-1185">Reference proteome</keyword>
<evidence type="ECO:0000313" key="3">
    <source>
        <dbReference type="Proteomes" id="UP000597877"/>
    </source>
</evidence>